<accession>A0A9P7GNA2</accession>
<protein>
    <submittedName>
        <fullName evidence="2">Uncharacterized protein</fullName>
    </submittedName>
</protein>
<name>A0A9P7GNA2_9AGAR</name>
<sequence>MESRVMAEDTPATSDISLESDIVDCASDLQFSFDEDIPSRPTSRLGFNRFDDSISSDEDDFDHIPLESLSEEGDWTHQSPEDFDMDITTLISERDSGSPASSVPCVNFSGTIDSSFSDEEGADLDADPNFDCSSCEDSDDESDTTSLFPATEDASKVLAASFSPSPPEDFDWSIRPKYSCLPSPLSPWYIPPGAYTFKHTAQRHRYQHHGHSRHAFHHVKWFWATREDRWLDHQARLCEAKAYDGLSIFKTVSPTRRLSEGYVPTGDVDVPRSPPSPPIPNLPPLSIHPRRGDLSALRDPYAMHIDRYFVGMPMWTMAKTLWMFDVHMGSSSGVQAAPTITEDLLEEEQSESDPIETSASNAFSDDSDSTLVDSENEEDAAKCIYEAKGSIDVDQHKVFGEDCKDDVSSSIFSSSSGKISPSFLSPTSSSSKTCESSRPRSPWPANWYRRWEVLLQLCIDNNPAIETDSDIPQVTTPAKSQRFFIADD</sequence>
<gene>
    <name evidence="2" type="ORF">H0H81_007958</name>
</gene>
<feature type="region of interest" description="Disordered" evidence="1">
    <location>
        <begin position="116"/>
        <end position="146"/>
    </location>
</feature>
<dbReference type="Proteomes" id="UP000717328">
    <property type="component" value="Unassembled WGS sequence"/>
</dbReference>
<dbReference type="AlphaFoldDB" id="A0A9P7GNA2"/>
<feature type="region of interest" description="Disordered" evidence="1">
    <location>
        <begin position="263"/>
        <end position="287"/>
    </location>
</feature>
<comment type="caution">
    <text evidence="2">The sequence shown here is derived from an EMBL/GenBank/DDBJ whole genome shotgun (WGS) entry which is preliminary data.</text>
</comment>
<organism evidence="2 3">
    <name type="scientific">Sphagnurus paluster</name>
    <dbReference type="NCBI Taxonomy" id="117069"/>
    <lineage>
        <taxon>Eukaryota</taxon>
        <taxon>Fungi</taxon>
        <taxon>Dikarya</taxon>
        <taxon>Basidiomycota</taxon>
        <taxon>Agaricomycotina</taxon>
        <taxon>Agaricomycetes</taxon>
        <taxon>Agaricomycetidae</taxon>
        <taxon>Agaricales</taxon>
        <taxon>Tricholomatineae</taxon>
        <taxon>Lyophyllaceae</taxon>
        <taxon>Sphagnurus</taxon>
    </lineage>
</organism>
<feature type="compositionally biased region" description="Low complexity" evidence="1">
    <location>
        <begin position="414"/>
        <end position="440"/>
    </location>
</feature>
<feature type="compositionally biased region" description="Pro residues" evidence="1">
    <location>
        <begin position="272"/>
        <end position="283"/>
    </location>
</feature>
<proteinExistence type="predicted"/>
<feature type="compositionally biased region" description="Acidic residues" evidence="1">
    <location>
        <begin position="116"/>
        <end position="143"/>
    </location>
</feature>
<reference evidence="2" key="1">
    <citation type="submission" date="2021-02" db="EMBL/GenBank/DDBJ databases">
        <authorList>
            <person name="Nieuwenhuis M."/>
            <person name="Van De Peppel L.J.J."/>
        </authorList>
    </citation>
    <scope>NUCLEOTIDE SEQUENCE</scope>
    <source>
        <strain evidence="2">D49</strain>
    </source>
</reference>
<dbReference type="EMBL" id="JABCKI010000216">
    <property type="protein sequence ID" value="KAG5651648.1"/>
    <property type="molecule type" value="Genomic_DNA"/>
</dbReference>
<evidence type="ECO:0000313" key="2">
    <source>
        <dbReference type="EMBL" id="KAG5651648.1"/>
    </source>
</evidence>
<keyword evidence="3" id="KW-1185">Reference proteome</keyword>
<dbReference type="OrthoDB" id="2921613at2759"/>
<feature type="region of interest" description="Disordered" evidence="1">
    <location>
        <begin position="414"/>
        <end position="441"/>
    </location>
</feature>
<evidence type="ECO:0000313" key="3">
    <source>
        <dbReference type="Proteomes" id="UP000717328"/>
    </source>
</evidence>
<feature type="region of interest" description="Disordered" evidence="1">
    <location>
        <begin position="346"/>
        <end position="374"/>
    </location>
</feature>
<evidence type="ECO:0000256" key="1">
    <source>
        <dbReference type="SAM" id="MobiDB-lite"/>
    </source>
</evidence>
<reference evidence="2" key="2">
    <citation type="submission" date="2021-10" db="EMBL/GenBank/DDBJ databases">
        <title>Phylogenomics reveals ancestral predisposition of the termite-cultivated fungus Termitomyces towards a domesticated lifestyle.</title>
        <authorList>
            <person name="Auxier B."/>
            <person name="Grum-Grzhimaylo A."/>
            <person name="Cardenas M.E."/>
            <person name="Lodge J.D."/>
            <person name="Laessoe T."/>
            <person name="Pedersen O."/>
            <person name="Smith M.E."/>
            <person name="Kuyper T.W."/>
            <person name="Franco-Molano E.A."/>
            <person name="Baroni T.J."/>
            <person name="Aanen D.K."/>
        </authorList>
    </citation>
    <scope>NUCLEOTIDE SEQUENCE</scope>
    <source>
        <strain evidence="2">D49</strain>
    </source>
</reference>